<evidence type="ECO:0000256" key="1">
    <source>
        <dbReference type="ARBA" id="ARBA00007705"/>
    </source>
</evidence>
<evidence type="ECO:0000256" key="6">
    <source>
        <dbReference type="ARBA" id="ARBA00022932"/>
    </source>
</evidence>
<keyword evidence="6" id="KW-0239">DNA-directed DNA polymerase</keyword>
<dbReference type="InterPro" id="IPR001098">
    <property type="entry name" value="DNA-dir_DNA_pol_A_palm_dom"/>
</dbReference>
<dbReference type="Proteomes" id="UP001165065">
    <property type="component" value="Unassembled WGS sequence"/>
</dbReference>
<dbReference type="Gene3D" id="1.20.1060.10">
    <property type="entry name" value="Taq DNA Polymerase, Chain T, domain 4"/>
    <property type="match status" value="1"/>
</dbReference>
<dbReference type="SMART" id="SM00482">
    <property type="entry name" value="POLAc"/>
    <property type="match status" value="1"/>
</dbReference>
<dbReference type="InterPro" id="IPR043502">
    <property type="entry name" value="DNA/RNA_pol_sf"/>
</dbReference>
<evidence type="ECO:0000259" key="10">
    <source>
        <dbReference type="SMART" id="SM00482"/>
    </source>
</evidence>
<evidence type="ECO:0000256" key="3">
    <source>
        <dbReference type="ARBA" id="ARBA00022679"/>
    </source>
</evidence>
<keyword evidence="3" id="KW-0808">Transferase</keyword>
<dbReference type="FunFam" id="1.10.150.20:FF:000070">
    <property type="entry name" value="DNA polymerase I, putative"/>
    <property type="match status" value="1"/>
</dbReference>
<reference evidence="12" key="1">
    <citation type="journal article" date="2023" name="Commun. Biol.">
        <title>Genome analysis of Parmales, the sister group of diatoms, reveals the evolutionary specialization of diatoms from phago-mixotrophs to photoautotrophs.</title>
        <authorList>
            <person name="Ban H."/>
            <person name="Sato S."/>
            <person name="Yoshikawa S."/>
            <person name="Yamada K."/>
            <person name="Nakamura Y."/>
            <person name="Ichinomiya M."/>
            <person name="Sato N."/>
            <person name="Blanc-Mathieu R."/>
            <person name="Endo H."/>
            <person name="Kuwata A."/>
            <person name="Ogata H."/>
        </authorList>
    </citation>
    <scope>NUCLEOTIDE SEQUENCE [LARGE SCALE GENOMIC DNA]</scope>
</reference>
<feature type="domain" description="DNA-directed DNA polymerase family A palm" evidence="10">
    <location>
        <begin position="684"/>
        <end position="900"/>
    </location>
</feature>
<dbReference type="GO" id="GO:0003677">
    <property type="term" value="F:DNA binding"/>
    <property type="evidence" value="ECO:0007669"/>
    <property type="project" value="UniProtKB-KW"/>
</dbReference>
<dbReference type="EMBL" id="BRYA01000166">
    <property type="protein sequence ID" value="GMI42157.1"/>
    <property type="molecule type" value="Genomic_DNA"/>
</dbReference>
<proteinExistence type="inferred from homology"/>
<keyword evidence="5" id="KW-0235">DNA replication</keyword>
<keyword evidence="12" id="KW-1185">Reference proteome</keyword>
<dbReference type="AlphaFoldDB" id="A0A9W7GF22"/>
<dbReference type="EC" id="2.7.7.7" evidence="2"/>
<dbReference type="CDD" id="cd08638">
    <property type="entry name" value="DNA_pol_A_theta"/>
    <property type="match status" value="1"/>
</dbReference>
<name>A0A9W7GF22_9STRA</name>
<dbReference type="InterPro" id="IPR019760">
    <property type="entry name" value="DNA-dir_DNA_pol_A_CS"/>
</dbReference>
<evidence type="ECO:0000256" key="9">
    <source>
        <dbReference type="SAM" id="MobiDB-lite"/>
    </source>
</evidence>
<sequence>MPTKAVLHGNGSFTEIDFIRNIQSTPVKKRPKLRVSGTPSDAEIDAGSWDLGRVPLCPEHKFRDSSQVTQSQLTETSISSPSIARTPSSSERSVRFCLEDQAGGRKLSRFSSSFKRAGRNEVRGLGCAQEGGGGGAHVSNATQCGDGSEVEEIVEKQPSKLARLKALRDSFRESRDAVLEPVLKTNTKPSNEVDKKVLNRTKFAKSKPMIKHLSPSHLRKKKIEKSKTIQSKLLFESKHPNTPLGFKRSESRSKATFEGIEDHILNAGASPRSLEKFIEICSDSSAIAVTAVFSDSHFSTSFVPCTSKFCTPKGEPCTRWWCTCAKQSRSKLARMQTAAFLFCCQQEHKGGAAGTERLTLMIPVDPKLPFECESSLEERWGAIEQVIMRSSSNPREPKVVMFEAIRTVLPLHNRFVTLDKTCLICPSIFDVQLASFQLNPTTVVEEGKCEFDEICEMFLGGRDRHKKGYTTKTPIPLDSSDEMRSLIEAMDNLSLCLDLSKVIRSRLKAHTLEDSFYQIESPVAFLLASMECRGIGFLPTRLSGMEEKLEKRMTIIADEVKGYAPDCDNFNVRSSQQIATLLFKHLGIRKPASKKGKTDHISTGAEVLESIRDAHPVVPLLLEFRKLSKLQSVYVSSLPSFAFYDSSGNARIAPMWHQQNTRTGRLSCSKPNMQQLPNRPIFDGVHPRDAFVAGKVGQALFSVDYSQIEIRILAHYTKDPALTALFQDSSSDVYKHMSMRITGRTSVSSVTPSERKVAKQIVLAVVYGMGVNQVAKKLGVDIQAARGFFDSFFLSFPSVQVWMSKVKRFALANGFVRTITGRIRWLPDIKSSNSEKRNRAERQAINSVIQGSAADVMKLGMLNVASELEAWAGAGAGAGKAPEILLQIHDELVLSLEDTEENVRRLKEVVEKGLCSDVARDLIIDKVGLLVTCSVGKSFGSAMVEV</sequence>
<feature type="compositionally biased region" description="Low complexity" evidence="9">
    <location>
        <begin position="76"/>
        <end position="90"/>
    </location>
</feature>
<dbReference type="PRINTS" id="PR00868">
    <property type="entry name" value="DNAPOLI"/>
</dbReference>
<evidence type="ECO:0000256" key="5">
    <source>
        <dbReference type="ARBA" id="ARBA00022705"/>
    </source>
</evidence>
<dbReference type="Gene3D" id="3.30.420.10">
    <property type="entry name" value="Ribonuclease H-like superfamily/Ribonuclease H"/>
    <property type="match status" value="1"/>
</dbReference>
<keyword evidence="7" id="KW-0238">DNA-binding</keyword>
<dbReference type="Gene3D" id="1.10.150.20">
    <property type="entry name" value="5' to 3' exonuclease, C-terminal subdomain"/>
    <property type="match status" value="1"/>
</dbReference>
<dbReference type="SUPFAM" id="SSF56672">
    <property type="entry name" value="DNA/RNA polymerases"/>
    <property type="match status" value="1"/>
</dbReference>
<evidence type="ECO:0000313" key="12">
    <source>
        <dbReference type="Proteomes" id="UP001165065"/>
    </source>
</evidence>
<comment type="similarity">
    <text evidence="1">Belongs to the DNA polymerase type-A family.</text>
</comment>
<feature type="compositionally biased region" description="Polar residues" evidence="9">
    <location>
        <begin position="65"/>
        <end position="75"/>
    </location>
</feature>
<organism evidence="11 12">
    <name type="scientific">Triparma columacea</name>
    <dbReference type="NCBI Taxonomy" id="722753"/>
    <lineage>
        <taxon>Eukaryota</taxon>
        <taxon>Sar</taxon>
        <taxon>Stramenopiles</taxon>
        <taxon>Ochrophyta</taxon>
        <taxon>Bolidophyceae</taxon>
        <taxon>Parmales</taxon>
        <taxon>Triparmaceae</taxon>
        <taxon>Triparma</taxon>
    </lineage>
</organism>
<dbReference type="PROSITE" id="PS00447">
    <property type="entry name" value="DNA_POLYMERASE_A"/>
    <property type="match status" value="1"/>
</dbReference>
<evidence type="ECO:0000256" key="2">
    <source>
        <dbReference type="ARBA" id="ARBA00012417"/>
    </source>
</evidence>
<dbReference type="InterPro" id="IPR002298">
    <property type="entry name" value="DNA_polymerase_A"/>
</dbReference>
<gene>
    <name evidence="11" type="ORF">TrCOL_g12912</name>
</gene>
<evidence type="ECO:0000313" key="11">
    <source>
        <dbReference type="EMBL" id="GMI42157.1"/>
    </source>
</evidence>
<protein>
    <recommendedName>
        <fullName evidence="2">DNA-directed DNA polymerase</fullName>
        <ecNumber evidence="2">2.7.7.7</ecNumber>
    </recommendedName>
</protein>
<evidence type="ECO:0000256" key="4">
    <source>
        <dbReference type="ARBA" id="ARBA00022695"/>
    </source>
</evidence>
<dbReference type="InterPro" id="IPR036397">
    <property type="entry name" value="RNaseH_sf"/>
</dbReference>
<evidence type="ECO:0000256" key="7">
    <source>
        <dbReference type="ARBA" id="ARBA00023125"/>
    </source>
</evidence>
<dbReference type="PANTHER" id="PTHR10133">
    <property type="entry name" value="DNA POLYMERASE I"/>
    <property type="match status" value="1"/>
</dbReference>
<dbReference type="PANTHER" id="PTHR10133:SF27">
    <property type="entry name" value="DNA POLYMERASE NU"/>
    <property type="match status" value="1"/>
</dbReference>
<dbReference type="Pfam" id="PF00476">
    <property type="entry name" value="DNA_pol_A"/>
    <property type="match status" value="1"/>
</dbReference>
<dbReference type="GO" id="GO:0006302">
    <property type="term" value="P:double-strand break repair"/>
    <property type="evidence" value="ECO:0007669"/>
    <property type="project" value="TreeGrafter"/>
</dbReference>
<dbReference type="OrthoDB" id="275278at2759"/>
<keyword evidence="4" id="KW-0548">Nucleotidyltransferase</keyword>
<dbReference type="GO" id="GO:0003887">
    <property type="term" value="F:DNA-directed DNA polymerase activity"/>
    <property type="evidence" value="ECO:0007669"/>
    <property type="project" value="UniProtKB-KW"/>
</dbReference>
<feature type="region of interest" description="Disordered" evidence="9">
    <location>
        <begin position="63"/>
        <end position="94"/>
    </location>
</feature>
<dbReference type="GO" id="GO:0006261">
    <property type="term" value="P:DNA-templated DNA replication"/>
    <property type="evidence" value="ECO:0007669"/>
    <property type="project" value="InterPro"/>
</dbReference>
<evidence type="ECO:0000256" key="8">
    <source>
        <dbReference type="ARBA" id="ARBA00049244"/>
    </source>
</evidence>
<comment type="caution">
    <text evidence="11">The sequence shown here is derived from an EMBL/GenBank/DDBJ whole genome shotgun (WGS) entry which is preliminary data.</text>
</comment>
<accession>A0A9W7GF22</accession>
<dbReference type="Gene3D" id="3.30.70.370">
    <property type="match status" value="1"/>
</dbReference>
<comment type="catalytic activity">
    <reaction evidence="8">
        <text>DNA(n) + a 2'-deoxyribonucleoside 5'-triphosphate = DNA(n+1) + diphosphate</text>
        <dbReference type="Rhea" id="RHEA:22508"/>
        <dbReference type="Rhea" id="RHEA-COMP:17339"/>
        <dbReference type="Rhea" id="RHEA-COMP:17340"/>
        <dbReference type="ChEBI" id="CHEBI:33019"/>
        <dbReference type="ChEBI" id="CHEBI:61560"/>
        <dbReference type="ChEBI" id="CHEBI:173112"/>
        <dbReference type="EC" id="2.7.7.7"/>
    </reaction>
</comment>